<protein>
    <submittedName>
        <fullName evidence="1">Uncharacterized protein</fullName>
    </submittedName>
</protein>
<sequence length="227" mass="26168">MSDKKTVITNWGNAFPDLVQMGGNKLFKIVGPVIIGIELIKLPRSEDYRPYFVCYSLFGNDLDECLSAPTMLLEFKNEAERSFAVPYIKHHELFPKICERVKEQLPLPFNRDVFLNEFLNMLDLYAQTPPLSAAPLSFLQAKLKEFGVEVALYTGDIEKVYTLIENIERQNWDRSHFKLCGADVEQWVKQVGGLLSQREYTAQKVAENKNNKKLEKLKKSELLYQPS</sequence>
<gene>
    <name evidence="1" type="ORF">FSB76_26455</name>
</gene>
<organism evidence="1 2">
    <name type="scientific">Mucilaginibacter ginsenosidivorax</name>
    <dbReference type="NCBI Taxonomy" id="862126"/>
    <lineage>
        <taxon>Bacteria</taxon>
        <taxon>Pseudomonadati</taxon>
        <taxon>Bacteroidota</taxon>
        <taxon>Sphingobacteriia</taxon>
        <taxon>Sphingobacteriales</taxon>
        <taxon>Sphingobacteriaceae</taxon>
        <taxon>Mucilaginibacter</taxon>
    </lineage>
</organism>
<proteinExistence type="predicted"/>
<accession>A0A5B8WAZ9</accession>
<dbReference type="KEGG" id="mgk:FSB76_26455"/>
<reference evidence="1 2" key="1">
    <citation type="journal article" date="2013" name="J. Microbiol.">
        <title>Mucilaginibacter ginsenosidivorax sp. nov., with ginsenoside converting activity isolated from sediment.</title>
        <authorList>
            <person name="Kim J.K."/>
            <person name="Choi T.E."/>
            <person name="Liu Q.M."/>
            <person name="Park H.Y."/>
            <person name="Yi T.H."/>
            <person name="Yoon M.H."/>
            <person name="Kim S.C."/>
            <person name="Im W.T."/>
        </authorList>
    </citation>
    <scope>NUCLEOTIDE SEQUENCE [LARGE SCALE GENOMIC DNA]</scope>
    <source>
        <strain evidence="1 2">KHI28</strain>
    </source>
</reference>
<evidence type="ECO:0000313" key="1">
    <source>
        <dbReference type="EMBL" id="QEC79318.1"/>
    </source>
</evidence>
<keyword evidence="2" id="KW-1185">Reference proteome</keyword>
<dbReference type="RefSeq" id="WP_147058799.1">
    <property type="nucleotide sequence ID" value="NZ_CP042437.1"/>
</dbReference>
<dbReference type="EMBL" id="CP042437">
    <property type="protein sequence ID" value="QEC79318.1"/>
    <property type="molecule type" value="Genomic_DNA"/>
</dbReference>
<name>A0A5B8WAZ9_9SPHI</name>
<dbReference type="OrthoDB" id="1028464at2"/>
<dbReference type="Proteomes" id="UP000321362">
    <property type="component" value="Chromosome"/>
</dbReference>
<evidence type="ECO:0000313" key="2">
    <source>
        <dbReference type="Proteomes" id="UP000321362"/>
    </source>
</evidence>
<dbReference type="AlphaFoldDB" id="A0A5B8WAZ9"/>